<evidence type="ECO:0000256" key="1">
    <source>
        <dbReference type="SAM" id="SignalP"/>
    </source>
</evidence>
<dbReference type="EMBL" id="JAAIKB010000005">
    <property type="protein sequence ID" value="NGM21251.1"/>
    <property type="molecule type" value="Genomic_DNA"/>
</dbReference>
<protein>
    <submittedName>
        <fullName evidence="2">Uncharacterized protein</fullName>
    </submittedName>
</protein>
<name>A0A6M1LLP9_9PROT</name>
<dbReference type="Proteomes" id="UP000475385">
    <property type="component" value="Unassembled WGS sequence"/>
</dbReference>
<accession>A0A6M1LLP9</accession>
<dbReference type="AlphaFoldDB" id="A0A6M1LLP9"/>
<reference evidence="2 3" key="1">
    <citation type="submission" date="2020-03" db="EMBL/GenBank/DDBJ databases">
        <title>Roseomonas stagni sp. nov., isolated from pond water in Japan.</title>
        <authorList>
            <person name="Furuhata K."/>
            <person name="Miyamoto H."/>
            <person name="Goto K."/>
        </authorList>
    </citation>
    <scope>NUCLEOTIDE SEQUENCE [LARGE SCALE GENOMIC DNA]</scope>
    <source>
        <strain evidence="2 3">PeD5</strain>
    </source>
</reference>
<comment type="caution">
    <text evidence="2">The sequence shown here is derived from an EMBL/GenBank/DDBJ whole genome shotgun (WGS) entry which is preliminary data.</text>
</comment>
<gene>
    <name evidence="2" type="ORF">G3576_14600</name>
</gene>
<proteinExistence type="predicted"/>
<dbReference type="RefSeq" id="WP_164695150.1">
    <property type="nucleotide sequence ID" value="NZ_JAAIKB010000005.1"/>
</dbReference>
<keyword evidence="1" id="KW-0732">Signal</keyword>
<evidence type="ECO:0000313" key="2">
    <source>
        <dbReference type="EMBL" id="NGM21251.1"/>
    </source>
</evidence>
<feature type="chain" id="PRO_5026956024" evidence="1">
    <location>
        <begin position="24"/>
        <end position="136"/>
    </location>
</feature>
<sequence length="136" mass="14743">MPTLARRAALAAPLLLLAAPARARIGVPPFPEWIGRTAKLKGDSGQARLLLQGDRTGTISVRLLFFCKPLPVLDWRIADDGLALTYRRQSALSSTRIIEGTARITAEPGLLQWIEAADHLAEFEGFEGPEAVRVCG</sequence>
<organism evidence="2 3">
    <name type="scientific">Falsiroseomonas algicola</name>
    <dbReference type="NCBI Taxonomy" id="2716930"/>
    <lineage>
        <taxon>Bacteria</taxon>
        <taxon>Pseudomonadati</taxon>
        <taxon>Pseudomonadota</taxon>
        <taxon>Alphaproteobacteria</taxon>
        <taxon>Acetobacterales</taxon>
        <taxon>Roseomonadaceae</taxon>
        <taxon>Falsiroseomonas</taxon>
    </lineage>
</organism>
<keyword evidence="3" id="KW-1185">Reference proteome</keyword>
<feature type="signal peptide" evidence="1">
    <location>
        <begin position="1"/>
        <end position="23"/>
    </location>
</feature>
<evidence type="ECO:0000313" key="3">
    <source>
        <dbReference type="Proteomes" id="UP000475385"/>
    </source>
</evidence>